<reference evidence="2" key="1">
    <citation type="submission" date="2021-01" db="EMBL/GenBank/DDBJ databases">
        <authorList>
            <person name="Corre E."/>
            <person name="Pelletier E."/>
            <person name="Niang G."/>
            <person name="Scheremetjew M."/>
            <person name="Finn R."/>
            <person name="Kale V."/>
            <person name="Holt S."/>
            <person name="Cochrane G."/>
            <person name="Meng A."/>
            <person name="Brown T."/>
            <person name="Cohen L."/>
        </authorList>
    </citation>
    <scope>NUCLEOTIDE SEQUENCE</scope>
    <source>
        <strain evidence="2">NIES-381</strain>
    </source>
</reference>
<sequence length="182" mass="20351">MDTYPPPTGANEALQSSLATKNAMLEELTRRHEDVLHILEHRIWAVEQPPVPAPSVEQELQRMQSANSQLTAEVAKLTEDLQVASEAHDQLSLRYQIQSLEIEKLQVQHELQEELQRSGAAPHANPQVEDLQNQVTTLQRELHDVLTTLVHHTHSGAQMFPWAMERLEQLAGPPGPAPAPPT</sequence>
<gene>
    <name evidence="2" type="ORF">EGYM00392_LOCUS40037</name>
</gene>
<dbReference type="EMBL" id="HBGA01107561">
    <property type="protein sequence ID" value="CAD9028901.1"/>
    <property type="molecule type" value="Transcribed_RNA"/>
</dbReference>
<name>A0A7S1J108_9EUGL</name>
<evidence type="ECO:0000313" key="2">
    <source>
        <dbReference type="EMBL" id="CAD9028901.1"/>
    </source>
</evidence>
<keyword evidence="1" id="KW-0175">Coiled coil</keyword>
<evidence type="ECO:0000256" key="1">
    <source>
        <dbReference type="SAM" id="Coils"/>
    </source>
</evidence>
<organism evidence="2">
    <name type="scientific">Eutreptiella gymnastica</name>
    <dbReference type="NCBI Taxonomy" id="73025"/>
    <lineage>
        <taxon>Eukaryota</taxon>
        <taxon>Discoba</taxon>
        <taxon>Euglenozoa</taxon>
        <taxon>Euglenida</taxon>
        <taxon>Spirocuta</taxon>
        <taxon>Euglenophyceae</taxon>
        <taxon>Eutreptiales</taxon>
        <taxon>Eutreptiaceae</taxon>
        <taxon>Eutreptiella</taxon>
    </lineage>
</organism>
<accession>A0A7S1J108</accession>
<protein>
    <submittedName>
        <fullName evidence="2">Uncharacterized protein</fullName>
    </submittedName>
</protein>
<feature type="coiled-coil region" evidence="1">
    <location>
        <begin position="11"/>
        <end position="148"/>
    </location>
</feature>
<dbReference type="AlphaFoldDB" id="A0A7S1J108"/>
<proteinExistence type="predicted"/>